<name>A0A9Q0NDX1_9DIPT</name>
<sequence>KYQLNHQLNYHQQATVPQVDSNNNANCELQRLESQTAIEDTTLDQTNGTSNILAANGNSIEFQASPETDSYDNPPNDYSDSGECVETHDADEMSAFGIINMDNPTEWLTNNEEFIEMILKEK</sequence>
<proteinExistence type="predicted"/>
<gene>
    <name evidence="1" type="ORF">Bhyg_03327</name>
</gene>
<feature type="non-terminal residue" evidence="1">
    <location>
        <position position="122"/>
    </location>
</feature>
<organism evidence="1 2">
    <name type="scientific">Pseudolycoriella hygida</name>
    <dbReference type="NCBI Taxonomy" id="35572"/>
    <lineage>
        <taxon>Eukaryota</taxon>
        <taxon>Metazoa</taxon>
        <taxon>Ecdysozoa</taxon>
        <taxon>Arthropoda</taxon>
        <taxon>Hexapoda</taxon>
        <taxon>Insecta</taxon>
        <taxon>Pterygota</taxon>
        <taxon>Neoptera</taxon>
        <taxon>Endopterygota</taxon>
        <taxon>Diptera</taxon>
        <taxon>Nematocera</taxon>
        <taxon>Sciaroidea</taxon>
        <taxon>Sciaridae</taxon>
        <taxon>Pseudolycoriella</taxon>
    </lineage>
</organism>
<feature type="non-terminal residue" evidence="1">
    <location>
        <position position="1"/>
    </location>
</feature>
<protein>
    <submittedName>
        <fullName evidence="1">Uncharacterized protein</fullName>
    </submittedName>
</protein>
<keyword evidence="2" id="KW-1185">Reference proteome</keyword>
<reference evidence="1" key="1">
    <citation type="submission" date="2022-07" db="EMBL/GenBank/DDBJ databases">
        <authorList>
            <person name="Trinca V."/>
            <person name="Uliana J.V.C."/>
            <person name="Torres T.T."/>
            <person name="Ward R.J."/>
            <person name="Monesi N."/>
        </authorList>
    </citation>
    <scope>NUCLEOTIDE SEQUENCE</scope>
    <source>
        <strain evidence="1">HSMRA1968</strain>
        <tissue evidence="1">Whole embryos</tissue>
    </source>
</reference>
<dbReference type="AlphaFoldDB" id="A0A9Q0NDX1"/>
<dbReference type="Proteomes" id="UP001151699">
    <property type="component" value="Chromosome A"/>
</dbReference>
<evidence type="ECO:0000313" key="1">
    <source>
        <dbReference type="EMBL" id="KAJ6648102.1"/>
    </source>
</evidence>
<evidence type="ECO:0000313" key="2">
    <source>
        <dbReference type="Proteomes" id="UP001151699"/>
    </source>
</evidence>
<accession>A0A9Q0NDX1</accession>
<comment type="caution">
    <text evidence="1">The sequence shown here is derived from an EMBL/GenBank/DDBJ whole genome shotgun (WGS) entry which is preliminary data.</text>
</comment>
<dbReference type="EMBL" id="WJQU01000001">
    <property type="protein sequence ID" value="KAJ6648102.1"/>
    <property type="molecule type" value="Genomic_DNA"/>
</dbReference>